<evidence type="ECO:0000256" key="1">
    <source>
        <dbReference type="SAM" id="SignalP"/>
    </source>
</evidence>
<sequence>MSKKLVVLACIIVMSGCSTNPVSTTEAKSVPDSRVFNKNFAIKKSGTGEVIIKRDSGILGSPCDTKVYLDGMDIADLSTSEKLVIYPTIGEHIISAKPNGICVGGLVEASINVIENKTIIYRVGYGSGGDFGMHPTAF</sequence>
<evidence type="ECO:0000313" key="3">
    <source>
        <dbReference type="Proteomes" id="UP000293154"/>
    </source>
</evidence>
<evidence type="ECO:0008006" key="4">
    <source>
        <dbReference type="Google" id="ProtNLM"/>
    </source>
</evidence>
<gene>
    <name evidence="2" type="ORF">EKN56_12575</name>
</gene>
<dbReference type="Proteomes" id="UP000293154">
    <property type="component" value="Chromosome"/>
</dbReference>
<feature type="signal peptide" evidence="1">
    <location>
        <begin position="1"/>
        <end position="19"/>
    </location>
</feature>
<dbReference type="KEGG" id="prag:EKN56_12575"/>
<feature type="chain" id="PRO_5019293817" description="Lipoprotein" evidence="1">
    <location>
        <begin position="20"/>
        <end position="138"/>
    </location>
</feature>
<dbReference type="RefSeq" id="WP_130592091.1">
    <property type="nucleotide sequence ID" value="NZ_CP034752.1"/>
</dbReference>
<dbReference type="EMBL" id="CP034752">
    <property type="protein sequence ID" value="QBH97153.1"/>
    <property type="molecule type" value="Genomic_DNA"/>
</dbReference>
<name>A0A411WLQ6_9GAMM</name>
<dbReference type="AlphaFoldDB" id="A0A411WLQ6"/>
<keyword evidence="1" id="KW-0732">Signal</keyword>
<keyword evidence="3" id="KW-1185">Reference proteome</keyword>
<protein>
    <recommendedName>
        <fullName evidence="4">Lipoprotein</fullName>
    </recommendedName>
</protein>
<dbReference type="PROSITE" id="PS51257">
    <property type="entry name" value="PROKAR_LIPOPROTEIN"/>
    <property type="match status" value="1"/>
</dbReference>
<dbReference type="OrthoDB" id="9154618at2"/>
<organism evidence="2 3">
    <name type="scientific">Limnobaculum zhutongyuii</name>
    <dbReference type="NCBI Taxonomy" id="2498113"/>
    <lineage>
        <taxon>Bacteria</taxon>
        <taxon>Pseudomonadati</taxon>
        <taxon>Pseudomonadota</taxon>
        <taxon>Gammaproteobacteria</taxon>
        <taxon>Enterobacterales</taxon>
        <taxon>Budviciaceae</taxon>
        <taxon>Limnobaculum</taxon>
    </lineage>
</organism>
<evidence type="ECO:0000313" key="2">
    <source>
        <dbReference type="EMBL" id="QBH97153.1"/>
    </source>
</evidence>
<proteinExistence type="predicted"/>
<accession>A0A411WLQ6</accession>
<reference evidence="2 3" key="1">
    <citation type="submission" date="2019-03" db="EMBL/GenBank/DDBJ databases">
        <title>Pragia sp. nov. isolated from the gut tract of Carduelis flavirostris.</title>
        <authorList>
            <person name="Ge Y."/>
        </authorList>
    </citation>
    <scope>NUCLEOTIDE SEQUENCE [LARGE SCALE GENOMIC DNA]</scope>
    <source>
        <strain evidence="2 3">CF-458</strain>
    </source>
</reference>